<accession>A0A6A6WVV4</accession>
<dbReference type="AlphaFoldDB" id="A0A6A6WVV4"/>
<feature type="compositionally biased region" description="Basic and acidic residues" evidence="1">
    <location>
        <begin position="19"/>
        <end position="36"/>
    </location>
</feature>
<protein>
    <submittedName>
        <fullName evidence="2">Uncharacterized protein</fullName>
    </submittedName>
</protein>
<gene>
    <name evidence="2" type="ORF">K505DRAFT_113167</name>
</gene>
<name>A0A6A6WVV4_9PLEO</name>
<keyword evidence="3" id="KW-1185">Reference proteome</keyword>
<evidence type="ECO:0000256" key="1">
    <source>
        <dbReference type="SAM" id="MobiDB-lite"/>
    </source>
</evidence>
<reference evidence="2" key="1">
    <citation type="journal article" date="2020" name="Stud. Mycol.">
        <title>101 Dothideomycetes genomes: a test case for predicting lifestyles and emergence of pathogens.</title>
        <authorList>
            <person name="Haridas S."/>
            <person name="Albert R."/>
            <person name="Binder M."/>
            <person name="Bloem J."/>
            <person name="Labutti K."/>
            <person name="Salamov A."/>
            <person name="Andreopoulos B."/>
            <person name="Baker S."/>
            <person name="Barry K."/>
            <person name="Bills G."/>
            <person name="Bluhm B."/>
            <person name="Cannon C."/>
            <person name="Castanera R."/>
            <person name="Culley D."/>
            <person name="Daum C."/>
            <person name="Ezra D."/>
            <person name="Gonzalez J."/>
            <person name="Henrissat B."/>
            <person name="Kuo A."/>
            <person name="Liang C."/>
            <person name="Lipzen A."/>
            <person name="Lutzoni F."/>
            <person name="Magnuson J."/>
            <person name="Mondo S."/>
            <person name="Nolan M."/>
            <person name="Ohm R."/>
            <person name="Pangilinan J."/>
            <person name="Park H.-J."/>
            <person name="Ramirez L."/>
            <person name="Alfaro M."/>
            <person name="Sun H."/>
            <person name="Tritt A."/>
            <person name="Yoshinaga Y."/>
            <person name="Zwiers L.-H."/>
            <person name="Turgeon B."/>
            <person name="Goodwin S."/>
            <person name="Spatafora J."/>
            <person name="Crous P."/>
            <person name="Grigoriev I."/>
        </authorList>
    </citation>
    <scope>NUCLEOTIDE SEQUENCE</scope>
    <source>
        <strain evidence="2">CBS 109.77</strain>
    </source>
</reference>
<feature type="region of interest" description="Disordered" evidence="1">
    <location>
        <begin position="1"/>
        <end position="88"/>
    </location>
</feature>
<sequence length="215" mass="23560">MGVSSCSGQPWWSARGRRSTLDEQPGRFAADEDRHGQRQSAGGRARRQCCRRDGRDCDCDGDGDGDGDDVRRPAAGGGRRRWRLTDTRSTAGRTLFTLPLHATTVRPQKHHHGAPASSGPDAATPRTPVRFERRQVLRGTNLPPEISSNVALALGGEPPWRRPRQSAALVRVSRPESSALPRHTPRAFRVSRQSPAACRRNHHVMVANCLHGAPP</sequence>
<feature type="compositionally biased region" description="Polar residues" evidence="1">
    <location>
        <begin position="1"/>
        <end position="10"/>
    </location>
</feature>
<organism evidence="2 3">
    <name type="scientific">Melanomma pulvis-pyrius CBS 109.77</name>
    <dbReference type="NCBI Taxonomy" id="1314802"/>
    <lineage>
        <taxon>Eukaryota</taxon>
        <taxon>Fungi</taxon>
        <taxon>Dikarya</taxon>
        <taxon>Ascomycota</taxon>
        <taxon>Pezizomycotina</taxon>
        <taxon>Dothideomycetes</taxon>
        <taxon>Pleosporomycetidae</taxon>
        <taxon>Pleosporales</taxon>
        <taxon>Melanommataceae</taxon>
        <taxon>Melanomma</taxon>
    </lineage>
</organism>
<feature type="region of interest" description="Disordered" evidence="1">
    <location>
        <begin position="105"/>
        <end position="126"/>
    </location>
</feature>
<dbReference type="Proteomes" id="UP000799757">
    <property type="component" value="Unassembled WGS sequence"/>
</dbReference>
<evidence type="ECO:0000313" key="3">
    <source>
        <dbReference type="Proteomes" id="UP000799757"/>
    </source>
</evidence>
<dbReference type="EMBL" id="MU002236">
    <property type="protein sequence ID" value="KAF2788222.1"/>
    <property type="molecule type" value="Genomic_DNA"/>
</dbReference>
<proteinExistence type="predicted"/>
<feature type="region of interest" description="Disordered" evidence="1">
    <location>
        <begin position="171"/>
        <end position="194"/>
    </location>
</feature>
<evidence type="ECO:0000313" key="2">
    <source>
        <dbReference type="EMBL" id="KAF2788222.1"/>
    </source>
</evidence>